<dbReference type="PROSITE" id="PS01266">
    <property type="entry name" value="ADENYLOSUCCIN_SYN_1"/>
    <property type="match status" value="1"/>
</dbReference>
<comment type="miscellaneous">
    <text evidence="10">Parasitic protozoa lack the de novo purine biosynthesis pathway and rely exclusively on the salvage pathway for their purine nucleotide requirements.</text>
</comment>
<evidence type="ECO:0000256" key="9">
    <source>
        <dbReference type="ARBA" id="ARBA00025008"/>
    </source>
</evidence>
<feature type="binding site" evidence="10">
    <location>
        <position position="150"/>
    </location>
    <ligand>
        <name>IMP</name>
        <dbReference type="ChEBI" id="CHEBI:58053"/>
        <note>ligand shared between dimeric partners</note>
    </ligand>
</feature>
<feature type="binding site" evidence="10">
    <location>
        <position position="45"/>
    </location>
    <ligand>
        <name>Mg(2+)</name>
        <dbReference type="ChEBI" id="CHEBI:18420"/>
    </ligand>
</feature>
<comment type="function">
    <text evidence="12">Plays an important role in the de novo pathway of purine nucleotide biosynthesis.</text>
</comment>
<dbReference type="EMBL" id="FO082871">
    <property type="protein sequence ID" value="SIO73472.1"/>
    <property type="molecule type" value="Genomic_DNA"/>
</dbReference>
<comment type="similarity">
    <text evidence="10 12">Belongs to the adenylosuccinate synthetase family.</text>
</comment>
<keyword evidence="5 10" id="KW-0547">Nucleotide-binding</keyword>
<dbReference type="AlphaFoldDB" id="A0A1N6LX82"/>
<dbReference type="FunFam" id="3.90.170.10:FF:000001">
    <property type="entry name" value="Adenylosuccinate synthetase"/>
    <property type="match status" value="1"/>
</dbReference>
<dbReference type="InterPro" id="IPR001114">
    <property type="entry name" value="Adenylosuccinate_synthetase"/>
</dbReference>
<evidence type="ECO:0000256" key="7">
    <source>
        <dbReference type="ARBA" id="ARBA00022842"/>
    </source>
</evidence>
<comment type="cofactor">
    <cofactor evidence="10">
        <name>Mg(2+)</name>
        <dbReference type="ChEBI" id="CHEBI:18420"/>
    </cofactor>
    <text evidence="10">Binds 1 Mg(2+) ion per subunit.</text>
</comment>
<accession>A0A1N6LX82</accession>
<dbReference type="GO" id="GO:0000287">
    <property type="term" value="F:magnesium ion binding"/>
    <property type="evidence" value="ECO:0007669"/>
    <property type="project" value="UniProtKB-UniRule"/>
</dbReference>
<evidence type="ECO:0000256" key="1">
    <source>
        <dbReference type="ARBA" id="ARBA00011738"/>
    </source>
</evidence>
<dbReference type="GO" id="GO:0044208">
    <property type="term" value="P:'de novo' AMP biosynthetic process"/>
    <property type="evidence" value="ECO:0007669"/>
    <property type="project" value="UniProtKB-UniRule"/>
</dbReference>
<feature type="binding site" evidence="10">
    <location>
        <position position="136"/>
    </location>
    <ligand>
        <name>IMP</name>
        <dbReference type="ChEBI" id="CHEBI:58053"/>
    </ligand>
</feature>
<evidence type="ECO:0000256" key="6">
    <source>
        <dbReference type="ARBA" id="ARBA00022755"/>
    </source>
</evidence>
<evidence type="ECO:0000313" key="14">
    <source>
        <dbReference type="Proteomes" id="UP000002899"/>
    </source>
</evidence>
<dbReference type="InterPro" id="IPR042111">
    <property type="entry name" value="Adenylosuccinate_synth_dom3"/>
</dbReference>
<dbReference type="PANTHER" id="PTHR11846:SF0">
    <property type="entry name" value="ADENYLOSUCCINATE SYNTHETASE"/>
    <property type="match status" value="1"/>
</dbReference>
<sequence>MYMEKVQVVSICGSQWGDEGKGKYSGFFSKDFDYIARFNGGANAGHTLIYQGKTYKFRMLPCGAVHEHVKCIIGTGCAVSLEMLYQDIQNAPYNQESLINRLYISNRAHLVLPLHVTMDIELENARSVICKSIGTTKSGIGPTYSTKMLRTGLRMVDLLDFEHFKMLFKEFISLNNMNGLITQEEIAVQLNKYENFYHMFKNCIVNTNLLITNELKLGKKFIVECSNGVLLDVDYGTYPFVTSSNTLSPAIFPHLGIPMNIPIMNIGITKAYQTRVGEGPFPTELSGPLGEKLRSKGNEFGSNTNRARRCGWVDIPALRYSHSVCVYDCLILTKLDVLTGFDKISICVDYKIHGMPMIHGDYPACVKDFNALEPIYEVAEGWSEDISKCRRFEELPSNAKKYIERISQLIGVPIKWVGVGQDNDSTIYIA</sequence>
<evidence type="ECO:0000256" key="5">
    <source>
        <dbReference type="ARBA" id="ARBA00022741"/>
    </source>
</evidence>
<reference evidence="13 14" key="1">
    <citation type="journal article" date="2012" name="Nucleic Acids Res.">
        <title>Sequencing of the smallest Apicomplexan genome from the human pathogen Babesia microti.</title>
        <authorList>
            <person name="Cornillot E."/>
            <person name="Hadj-Kaddour K."/>
            <person name="Dassouli A."/>
            <person name="Noel B."/>
            <person name="Ranwez V."/>
            <person name="Vacherie B."/>
            <person name="Augagneur Y."/>
            <person name="Bres V."/>
            <person name="Duclos A."/>
            <person name="Randazzo S."/>
            <person name="Carcy B."/>
            <person name="Debierre-Grockiego F."/>
            <person name="Delbecq S."/>
            <person name="Moubri-Menage K."/>
            <person name="Shams-Eldin H."/>
            <person name="Usmani-Brown S."/>
            <person name="Bringaud F."/>
            <person name="Wincker P."/>
            <person name="Vivares C.P."/>
            <person name="Schwarz R.T."/>
            <person name="Schetters T.P."/>
            <person name="Krause P.J."/>
            <person name="Gorenflot A."/>
            <person name="Berry V."/>
            <person name="Barbe V."/>
            <person name="Ben Mamoun C."/>
        </authorList>
    </citation>
    <scope>NUCLEOTIDE SEQUENCE [LARGE SCALE GENOMIC DNA]</scope>
    <source>
        <strain evidence="13 14">RI</strain>
    </source>
</reference>
<comment type="subcellular location">
    <subcellularLocation>
        <location evidence="10">Cytoplasm</location>
    </subcellularLocation>
</comment>
<feature type="binding site" evidence="10">
    <location>
        <position position="18"/>
    </location>
    <ligand>
        <name>Mg(2+)</name>
        <dbReference type="ChEBI" id="CHEBI:18420"/>
    </ligand>
</feature>
<comment type="catalytic activity">
    <reaction evidence="10 12">
        <text>IMP + L-aspartate + GTP = N(6)-(1,2-dicarboxyethyl)-AMP + GDP + phosphate + 2 H(+)</text>
        <dbReference type="Rhea" id="RHEA:15753"/>
        <dbReference type="ChEBI" id="CHEBI:15378"/>
        <dbReference type="ChEBI" id="CHEBI:29991"/>
        <dbReference type="ChEBI" id="CHEBI:37565"/>
        <dbReference type="ChEBI" id="CHEBI:43474"/>
        <dbReference type="ChEBI" id="CHEBI:57567"/>
        <dbReference type="ChEBI" id="CHEBI:58053"/>
        <dbReference type="ChEBI" id="CHEBI:58189"/>
        <dbReference type="EC" id="6.3.4.4"/>
    </reaction>
</comment>
<name>A0A1N6LX82_BABMR</name>
<evidence type="ECO:0000313" key="13">
    <source>
        <dbReference type="EMBL" id="SIO73472.1"/>
    </source>
</evidence>
<feature type="active site" description="Proton acceptor" evidence="10">
    <location>
        <position position="18"/>
    </location>
</feature>
<keyword evidence="6 10" id="KW-0658">Purine biosynthesis</keyword>
<feature type="binding site" evidence="10">
    <location>
        <begin position="45"/>
        <end position="47"/>
    </location>
    <ligand>
        <name>GTP</name>
        <dbReference type="ChEBI" id="CHEBI:37565"/>
    </ligand>
</feature>
<dbReference type="NCBIfam" id="NF002223">
    <property type="entry name" value="PRK01117.1"/>
    <property type="match status" value="1"/>
</dbReference>
<keyword evidence="14" id="KW-1185">Reference proteome</keyword>
<reference evidence="13 14" key="2">
    <citation type="journal article" date="2013" name="PLoS ONE">
        <title>Whole genome mapping and re-organization of the nuclear and mitochondrial genomes of Babesia microti isolates.</title>
        <authorList>
            <person name="Cornillot E."/>
            <person name="Dassouli A."/>
            <person name="Garg A."/>
            <person name="Pachikara N."/>
            <person name="Randazzo S."/>
            <person name="Depoix D."/>
            <person name="Carcy B."/>
            <person name="Delbecq S."/>
            <person name="Frutos R."/>
            <person name="Silva J.C."/>
            <person name="Sutton R."/>
            <person name="Krause P.J."/>
            <person name="Mamoun C.B."/>
        </authorList>
    </citation>
    <scope>NUCLEOTIDE SEQUENCE [LARGE SCALE GENOMIC DNA]</scope>
    <source>
        <strain evidence="13 14">RI</strain>
    </source>
</reference>
<dbReference type="GeneID" id="24423751"/>
<dbReference type="GO" id="GO:0046040">
    <property type="term" value="P:IMP metabolic process"/>
    <property type="evidence" value="ECO:0007669"/>
    <property type="project" value="TreeGrafter"/>
</dbReference>
<keyword evidence="7 10" id="KW-0460">Magnesium</keyword>
<evidence type="ECO:0000256" key="11">
    <source>
        <dbReference type="PROSITE-ProRule" id="PRU10134"/>
    </source>
</evidence>
<feature type="binding site" evidence="10">
    <location>
        <position position="227"/>
    </location>
    <ligand>
        <name>IMP</name>
        <dbReference type="ChEBI" id="CHEBI:58053"/>
    </ligand>
</feature>
<evidence type="ECO:0000256" key="10">
    <source>
        <dbReference type="HAMAP-Rule" id="MF_03125"/>
    </source>
</evidence>
<dbReference type="Gene3D" id="1.10.300.10">
    <property type="entry name" value="Adenylosuccinate Synthetase, subunit A, domain 2"/>
    <property type="match status" value="1"/>
</dbReference>
<evidence type="ECO:0000256" key="12">
    <source>
        <dbReference type="RuleBase" id="RU000520"/>
    </source>
</evidence>
<feature type="binding site" evidence="10">
    <location>
        <begin position="43"/>
        <end position="46"/>
    </location>
    <ligand>
        <name>IMP</name>
        <dbReference type="ChEBI" id="CHEBI:58053"/>
    </ligand>
</feature>
<evidence type="ECO:0000256" key="2">
    <source>
        <dbReference type="ARBA" id="ARBA00022490"/>
    </source>
</evidence>
<feature type="binding site" evidence="10">
    <location>
        <begin position="418"/>
        <end position="420"/>
    </location>
    <ligand>
        <name>GTP</name>
        <dbReference type="ChEBI" id="CHEBI:37565"/>
    </ligand>
</feature>
<dbReference type="PANTHER" id="PTHR11846">
    <property type="entry name" value="ADENYLOSUCCINATE SYNTHETASE"/>
    <property type="match status" value="1"/>
</dbReference>
<keyword evidence="4 10" id="KW-0479">Metal-binding</keyword>
<evidence type="ECO:0000256" key="8">
    <source>
        <dbReference type="ARBA" id="ARBA00023134"/>
    </source>
</evidence>
<feature type="active site" evidence="11">
    <location>
        <position position="147"/>
    </location>
</feature>
<dbReference type="InterPro" id="IPR042109">
    <property type="entry name" value="Adenylosuccinate_synth_dom1"/>
</dbReference>
<dbReference type="NCBIfam" id="TIGR00184">
    <property type="entry name" value="purA"/>
    <property type="match status" value="1"/>
</dbReference>
<dbReference type="KEGG" id="bmic:BMR1_01G03360"/>
<gene>
    <name evidence="13" type="ORF">BMR1_01G03360</name>
</gene>
<dbReference type="Gene3D" id="3.90.170.10">
    <property type="entry name" value="Adenylosuccinate Synthetase, subunit A, domain 3"/>
    <property type="match status" value="1"/>
</dbReference>
<feature type="binding site" evidence="10">
    <location>
        <begin position="302"/>
        <end position="308"/>
    </location>
    <ligand>
        <name>substrate</name>
    </ligand>
</feature>
<organism evidence="13 14">
    <name type="scientific">Babesia microti (strain RI)</name>
    <dbReference type="NCBI Taxonomy" id="1133968"/>
    <lineage>
        <taxon>Eukaryota</taxon>
        <taxon>Sar</taxon>
        <taxon>Alveolata</taxon>
        <taxon>Apicomplexa</taxon>
        <taxon>Aconoidasida</taxon>
        <taxon>Piroplasmida</taxon>
        <taxon>Babesiidae</taxon>
        <taxon>Babesia</taxon>
    </lineage>
</organism>
<dbReference type="GO" id="GO:0005737">
    <property type="term" value="C:cytoplasm"/>
    <property type="evidence" value="ECO:0007669"/>
    <property type="project" value="UniProtKB-SubCell"/>
</dbReference>
<proteinExistence type="inferred from homology"/>
<keyword evidence="2 10" id="KW-0963">Cytoplasm</keyword>
<dbReference type="InterPro" id="IPR018220">
    <property type="entry name" value="Adenylosuccin_syn_GTP-bd"/>
</dbReference>
<feature type="binding site" evidence="10">
    <location>
        <begin position="18"/>
        <end position="21"/>
    </location>
    <ligand>
        <name>IMP</name>
        <dbReference type="ChEBI" id="CHEBI:58053"/>
    </ligand>
</feature>
<feature type="binding site" evidence="10">
    <location>
        <begin position="334"/>
        <end position="336"/>
    </location>
    <ligand>
        <name>GTP</name>
        <dbReference type="ChEBI" id="CHEBI:37565"/>
    </ligand>
</feature>
<keyword evidence="8 10" id="KW-0342">GTP-binding</keyword>
<comment type="subunit">
    <text evidence="1 10">Homodimer.</text>
</comment>
<reference evidence="13 14" key="3">
    <citation type="journal article" date="2016" name="Sci. Rep.">
        <title>Genome-wide diversity and gene expression profiling of Babesia microti isolates identify polymorphic genes that mediate host-pathogen interactions.</title>
        <authorList>
            <person name="Silva J.C."/>
            <person name="Cornillot E."/>
            <person name="McCracken C."/>
            <person name="Usmani-Brown S."/>
            <person name="Dwivedi A."/>
            <person name="Ifeonu O.O."/>
            <person name="Crabtree J."/>
            <person name="Gotia H.T."/>
            <person name="Virji A.Z."/>
            <person name="Reynes C."/>
            <person name="Colinge J."/>
            <person name="Kumar V."/>
            <person name="Lawres L."/>
            <person name="Pazzi J.E."/>
            <person name="Pablo J.V."/>
            <person name="Hung C."/>
            <person name="Brancato J."/>
            <person name="Kumari P."/>
            <person name="Orvis J."/>
            <person name="Tretina K."/>
            <person name="Chibucos M."/>
            <person name="Ott S."/>
            <person name="Sadzewicz L."/>
            <person name="Sengamalay N."/>
            <person name="Shetty A.C."/>
            <person name="Su Q."/>
            <person name="Tallon L."/>
            <person name="Fraser C.M."/>
            <person name="Frutos R."/>
            <person name="Molina D.M."/>
            <person name="Krause P.J."/>
            <person name="Ben Mamoun C."/>
        </authorList>
    </citation>
    <scope>NUCLEOTIDE SEQUENCE [LARGE SCALE GENOMIC DNA]</scope>
    <source>
        <strain evidence="13 14">RI</strain>
    </source>
</reference>
<dbReference type="Proteomes" id="UP000002899">
    <property type="component" value="Chromosome I"/>
</dbReference>
<dbReference type="VEuPathDB" id="PiroplasmaDB:BMR1_01G03360"/>
<dbReference type="GO" id="GO:0005525">
    <property type="term" value="F:GTP binding"/>
    <property type="evidence" value="ECO:0007669"/>
    <property type="project" value="UniProtKB-UniRule"/>
</dbReference>
<dbReference type="CDD" id="cd03108">
    <property type="entry name" value="AdSS"/>
    <property type="match status" value="1"/>
</dbReference>
<comment type="pathway">
    <text evidence="10 12">Purine metabolism; AMP biosynthesis via de novo pathway; AMP from IMP: step 1/2.</text>
</comment>
<feature type="binding site" evidence="10">
    <location>
        <begin position="17"/>
        <end position="23"/>
    </location>
    <ligand>
        <name>GTP</name>
        <dbReference type="ChEBI" id="CHEBI:37565"/>
    </ligand>
</feature>
<dbReference type="HAMAP" id="MF_00011">
    <property type="entry name" value="Adenylosucc_synth"/>
    <property type="match status" value="1"/>
</dbReference>
<evidence type="ECO:0000256" key="3">
    <source>
        <dbReference type="ARBA" id="ARBA00022598"/>
    </source>
</evidence>
<feature type="binding site" evidence="10">
    <location>
        <position position="308"/>
    </location>
    <ligand>
        <name>GTP</name>
        <dbReference type="ChEBI" id="CHEBI:37565"/>
    </ligand>
</feature>
<dbReference type="SUPFAM" id="SSF52540">
    <property type="entry name" value="P-loop containing nucleoside triphosphate hydrolases"/>
    <property type="match status" value="1"/>
</dbReference>
<dbReference type="UniPathway" id="UPA00075">
    <property type="reaction ID" value="UER00335"/>
</dbReference>
<comment type="function">
    <text evidence="10">Plays an important role in the salvage pathway for purine nucleotide biosynthesis. Catalyzes the first commited step in the biosynthesis of AMP from IMP.</text>
</comment>
<dbReference type="OrthoDB" id="10265645at2759"/>
<comment type="function">
    <text evidence="9">Plays an important role in the salvage pathway for purine nucleotide biosynthesis. Catalyzes the first committed step in the biosynthesis of AMP from IMP.</text>
</comment>
<dbReference type="InterPro" id="IPR033128">
    <property type="entry name" value="Adenylosuccin_syn_Lys_AS"/>
</dbReference>
<feature type="binding site" evidence="10">
    <location>
        <position position="242"/>
    </location>
    <ligand>
        <name>IMP</name>
        <dbReference type="ChEBI" id="CHEBI:58053"/>
    </ligand>
</feature>
<keyword evidence="3 10" id="KW-0436">Ligase</keyword>
<dbReference type="Gene3D" id="3.40.440.10">
    <property type="entry name" value="Adenylosuccinate Synthetase, subunit A, domain 1"/>
    <property type="match status" value="1"/>
</dbReference>
<dbReference type="InterPro" id="IPR027417">
    <property type="entry name" value="P-loop_NTPase"/>
</dbReference>
<dbReference type="RefSeq" id="XP_021337568.1">
    <property type="nucleotide sequence ID" value="XM_021482987.1"/>
</dbReference>
<evidence type="ECO:0000256" key="4">
    <source>
        <dbReference type="ARBA" id="ARBA00022723"/>
    </source>
</evidence>
<dbReference type="GO" id="GO:0004019">
    <property type="term" value="F:adenylosuccinate synthase activity"/>
    <property type="evidence" value="ECO:0007669"/>
    <property type="project" value="UniProtKB-UniRule"/>
</dbReference>
<dbReference type="EC" id="6.3.4.4" evidence="10 12"/>
<dbReference type="InterPro" id="IPR042110">
    <property type="entry name" value="Adenylosuccinate_synth_dom2"/>
</dbReference>
<feature type="binding site" evidence="10">
    <location>
        <position position="306"/>
    </location>
    <ligand>
        <name>IMP</name>
        <dbReference type="ChEBI" id="CHEBI:58053"/>
    </ligand>
</feature>
<dbReference type="PROSITE" id="PS00513">
    <property type="entry name" value="ADENYLOSUCCIN_SYN_2"/>
    <property type="match status" value="1"/>
</dbReference>
<protein>
    <recommendedName>
        <fullName evidence="10 12">Adenylosuccinate synthetase</fullName>
        <shortName evidence="10">AMPSase</shortName>
        <shortName evidence="10">AdSS</shortName>
        <ecNumber evidence="10 12">6.3.4.4</ecNumber>
    </recommendedName>
    <alternativeName>
        <fullName evidence="10">IMP--aspartate ligase</fullName>
    </alternativeName>
</protein>
<dbReference type="Pfam" id="PF00709">
    <property type="entry name" value="Adenylsucc_synt"/>
    <property type="match status" value="1"/>
</dbReference>
<feature type="active site" description="Proton donor" evidence="10">
    <location>
        <position position="46"/>
    </location>
</feature>
<dbReference type="SMART" id="SM00788">
    <property type="entry name" value="Adenylsucc_synt"/>
    <property type="match status" value="1"/>
</dbReference>